<keyword evidence="2" id="KW-0808">Transferase</keyword>
<dbReference type="AlphaFoldDB" id="A0A7C9F829"/>
<sequence length="103" mass="11611">MKYGLSNTTLEEILAVFRENSHVEEVILFGSRAKGTYRPGSDIDLAVKGKDLTFQEFIKLLVKLDELEILYKIDAINYQTIKSQELLDHISRVGVSLLQTAAP</sequence>
<dbReference type="RefSeq" id="WP_152758199.1">
    <property type="nucleotide sequence ID" value="NZ_WHLY01000002.1"/>
</dbReference>
<gene>
    <name evidence="2" type="ORF">GBK04_07285</name>
</gene>
<evidence type="ECO:0000259" key="1">
    <source>
        <dbReference type="Pfam" id="PF18765"/>
    </source>
</evidence>
<dbReference type="Gene3D" id="3.30.460.10">
    <property type="entry name" value="Beta Polymerase, domain 2"/>
    <property type="match status" value="1"/>
</dbReference>
<evidence type="ECO:0000313" key="3">
    <source>
        <dbReference type="Proteomes" id="UP000479293"/>
    </source>
</evidence>
<dbReference type="Pfam" id="PF18765">
    <property type="entry name" value="Polbeta"/>
    <property type="match status" value="1"/>
</dbReference>
<dbReference type="SUPFAM" id="SSF81301">
    <property type="entry name" value="Nucleotidyltransferase"/>
    <property type="match status" value="1"/>
</dbReference>
<feature type="domain" description="Polymerase beta nucleotidyltransferase" evidence="1">
    <location>
        <begin position="11"/>
        <end position="99"/>
    </location>
</feature>
<accession>A0A7C9F829</accession>
<proteinExistence type="predicted"/>
<dbReference type="EMBL" id="WHLY01000002">
    <property type="protein sequence ID" value="MPR33164.1"/>
    <property type="molecule type" value="Genomic_DNA"/>
</dbReference>
<dbReference type="InterPro" id="IPR041633">
    <property type="entry name" value="Polbeta"/>
</dbReference>
<reference evidence="2 3" key="1">
    <citation type="submission" date="2019-10" db="EMBL/GenBank/DDBJ databases">
        <title>Draft Genome Sequence of Cytophagaceae sp. SJW1-29.</title>
        <authorList>
            <person name="Choi A."/>
        </authorList>
    </citation>
    <scope>NUCLEOTIDE SEQUENCE [LARGE SCALE GENOMIC DNA]</scope>
    <source>
        <strain evidence="2 3">SJW1-29</strain>
    </source>
</reference>
<comment type="caution">
    <text evidence="2">The sequence shown here is derived from an EMBL/GenBank/DDBJ whole genome shotgun (WGS) entry which is preliminary data.</text>
</comment>
<keyword evidence="3" id="KW-1185">Reference proteome</keyword>
<organism evidence="2 3">
    <name type="scientific">Salmonirosea aquatica</name>
    <dbReference type="NCBI Taxonomy" id="2654236"/>
    <lineage>
        <taxon>Bacteria</taxon>
        <taxon>Pseudomonadati</taxon>
        <taxon>Bacteroidota</taxon>
        <taxon>Cytophagia</taxon>
        <taxon>Cytophagales</taxon>
        <taxon>Spirosomataceae</taxon>
        <taxon>Salmonirosea</taxon>
    </lineage>
</organism>
<protein>
    <submittedName>
        <fullName evidence="2">Nucleotidyltransferase domain-containing protein</fullName>
    </submittedName>
</protein>
<dbReference type="GO" id="GO:0016740">
    <property type="term" value="F:transferase activity"/>
    <property type="evidence" value="ECO:0007669"/>
    <property type="project" value="UniProtKB-KW"/>
</dbReference>
<name>A0A7C9F829_9BACT</name>
<dbReference type="CDD" id="cd05403">
    <property type="entry name" value="NT_KNTase_like"/>
    <property type="match status" value="1"/>
</dbReference>
<dbReference type="Proteomes" id="UP000479293">
    <property type="component" value="Unassembled WGS sequence"/>
</dbReference>
<evidence type="ECO:0000313" key="2">
    <source>
        <dbReference type="EMBL" id="MPR33164.1"/>
    </source>
</evidence>
<dbReference type="InterPro" id="IPR043519">
    <property type="entry name" value="NT_sf"/>
</dbReference>